<dbReference type="InterPro" id="IPR042530">
    <property type="entry name" value="EME1/EME2_C"/>
</dbReference>
<feature type="domain" description="ERCC4" evidence="11">
    <location>
        <begin position="17"/>
        <end position="111"/>
    </location>
</feature>
<evidence type="ECO:0000256" key="10">
    <source>
        <dbReference type="ARBA" id="ARBA00023204"/>
    </source>
</evidence>
<dbReference type="GO" id="GO:0008821">
    <property type="term" value="F:crossover junction DNA endonuclease activity"/>
    <property type="evidence" value="ECO:0007669"/>
    <property type="project" value="InterPro"/>
</dbReference>
<dbReference type="GO" id="GO:0003677">
    <property type="term" value="F:DNA binding"/>
    <property type="evidence" value="ECO:0007669"/>
    <property type="project" value="InterPro"/>
</dbReference>
<dbReference type="AlphaFoldDB" id="A0A6C0D4X6"/>
<keyword evidence="6" id="KW-0227">DNA damage</keyword>
<comment type="similarity">
    <text evidence="2">Belongs to the XPF family.</text>
</comment>
<dbReference type="PANTHER" id="PTHR13451:SF0">
    <property type="entry name" value="CROSSOVER JUNCTION ENDONUCLEASE MUS81"/>
    <property type="match status" value="1"/>
</dbReference>
<dbReference type="EMBL" id="MN739535">
    <property type="protein sequence ID" value="QHT11601.1"/>
    <property type="molecule type" value="Genomic_DNA"/>
</dbReference>
<keyword evidence="10" id="KW-0234">DNA repair</keyword>
<keyword evidence="9" id="KW-0233">DNA recombination</keyword>
<comment type="cofactor">
    <cofactor evidence="1">
        <name>Mg(2+)</name>
        <dbReference type="ChEBI" id="CHEBI:18420"/>
    </cofactor>
</comment>
<evidence type="ECO:0000313" key="12">
    <source>
        <dbReference type="EMBL" id="QHT11601.1"/>
    </source>
</evidence>
<dbReference type="InterPro" id="IPR011335">
    <property type="entry name" value="Restrct_endonuc-II-like"/>
</dbReference>
<dbReference type="GO" id="GO:0046872">
    <property type="term" value="F:metal ion binding"/>
    <property type="evidence" value="ECO:0007669"/>
    <property type="project" value="UniProtKB-KW"/>
</dbReference>
<keyword evidence="4" id="KW-0479">Metal-binding</keyword>
<evidence type="ECO:0000256" key="7">
    <source>
        <dbReference type="ARBA" id="ARBA00022801"/>
    </source>
</evidence>
<reference evidence="12" key="1">
    <citation type="journal article" date="2020" name="Nature">
        <title>Giant virus diversity and host interactions through global metagenomics.</title>
        <authorList>
            <person name="Schulz F."/>
            <person name="Roux S."/>
            <person name="Paez-Espino D."/>
            <person name="Jungbluth S."/>
            <person name="Walsh D.A."/>
            <person name="Denef V.J."/>
            <person name="McMahon K.D."/>
            <person name="Konstantinidis K.T."/>
            <person name="Eloe-Fadrosh E.A."/>
            <person name="Kyrpides N.C."/>
            <person name="Woyke T."/>
        </authorList>
    </citation>
    <scope>NUCLEOTIDE SEQUENCE</scope>
    <source>
        <strain evidence="12">GVMAG-M-3300023174-116</strain>
    </source>
</reference>
<evidence type="ECO:0000256" key="2">
    <source>
        <dbReference type="ARBA" id="ARBA00010015"/>
    </source>
</evidence>
<protein>
    <recommendedName>
        <fullName evidence="11">ERCC4 domain-containing protein</fullName>
    </recommendedName>
</protein>
<evidence type="ECO:0000256" key="8">
    <source>
        <dbReference type="ARBA" id="ARBA00022842"/>
    </source>
</evidence>
<dbReference type="InterPro" id="IPR006166">
    <property type="entry name" value="ERCC4_domain"/>
</dbReference>
<dbReference type="GO" id="GO:0048476">
    <property type="term" value="C:Holliday junction resolvase complex"/>
    <property type="evidence" value="ECO:0007669"/>
    <property type="project" value="TreeGrafter"/>
</dbReference>
<organism evidence="12">
    <name type="scientific">viral metagenome</name>
    <dbReference type="NCBI Taxonomy" id="1070528"/>
    <lineage>
        <taxon>unclassified sequences</taxon>
        <taxon>metagenomes</taxon>
        <taxon>organismal metagenomes</taxon>
    </lineage>
</organism>
<dbReference type="PANTHER" id="PTHR13451">
    <property type="entry name" value="CLASS II CROSSOVER JUNCTION ENDONUCLEASE MUS81"/>
    <property type="match status" value="1"/>
</dbReference>
<keyword evidence="7" id="KW-0378">Hydrolase</keyword>
<evidence type="ECO:0000256" key="5">
    <source>
        <dbReference type="ARBA" id="ARBA00022759"/>
    </source>
</evidence>
<dbReference type="CDD" id="cd20074">
    <property type="entry name" value="XPF_nuclease_Mus81"/>
    <property type="match status" value="1"/>
</dbReference>
<keyword evidence="8" id="KW-0460">Magnesium</keyword>
<evidence type="ECO:0000256" key="1">
    <source>
        <dbReference type="ARBA" id="ARBA00001946"/>
    </source>
</evidence>
<dbReference type="InterPro" id="IPR047416">
    <property type="entry name" value="XPF_nuclease_Mus81"/>
</dbReference>
<proteinExistence type="inferred from homology"/>
<dbReference type="Pfam" id="PF02732">
    <property type="entry name" value="ERCC4"/>
    <property type="match status" value="1"/>
</dbReference>
<evidence type="ECO:0000256" key="9">
    <source>
        <dbReference type="ARBA" id="ARBA00023172"/>
    </source>
</evidence>
<dbReference type="Gene3D" id="1.10.150.670">
    <property type="entry name" value="Crossover junction endonuclease EME1, DNA-binding domain"/>
    <property type="match status" value="1"/>
</dbReference>
<dbReference type="Gene3D" id="3.40.50.10130">
    <property type="match status" value="1"/>
</dbReference>
<dbReference type="GO" id="GO:0048257">
    <property type="term" value="F:3'-flap endonuclease activity"/>
    <property type="evidence" value="ECO:0007669"/>
    <property type="project" value="TreeGrafter"/>
</dbReference>
<dbReference type="GO" id="GO:0000712">
    <property type="term" value="P:resolution of meiotic recombination intermediates"/>
    <property type="evidence" value="ECO:0007669"/>
    <property type="project" value="TreeGrafter"/>
</dbReference>
<dbReference type="GO" id="GO:0006308">
    <property type="term" value="P:DNA catabolic process"/>
    <property type="evidence" value="ECO:0007669"/>
    <property type="project" value="InterPro"/>
</dbReference>
<evidence type="ECO:0000256" key="3">
    <source>
        <dbReference type="ARBA" id="ARBA00022722"/>
    </source>
</evidence>
<dbReference type="InterPro" id="IPR033309">
    <property type="entry name" value="Mus81"/>
</dbReference>
<accession>A0A6C0D4X6</accession>
<name>A0A6C0D4X6_9ZZZZ</name>
<dbReference type="SMART" id="SM00891">
    <property type="entry name" value="ERCC4"/>
    <property type="match status" value="1"/>
</dbReference>
<dbReference type="GO" id="GO:0000727">
    <property type="term" value="P:double-strand break repair via break-induced replication"/>
    <property type="evidence" value="ECO:0007669"/>
    <property type="project" value="TreeGrafter"/>
</dbReference>
<keyword evidence="5" id="KW-0255">Endonuclease</keyword>
<evidence type="ECO:0000259" key="11">
    <source>
        <dbReference type="SMART" id="SM00891"/>
    </source>
</evidence>
<dbReference type="GO" id="GO:0031573">
    <property type="term" value="P:mitotic intra-S DNA damage checkpoint signaling"/>
    <property type="evidence" value="ECO:0007669"/>
    <property type="project" value="TreeGrafter"/>
</dbReference>
<evidence type="ECO:0000256" key="4">
    <source>
        <dbReference type="ARBA" id="ARBA00022723"/>
    </source>
</evidence>
<sequence length="264" mass="30162">MLQNYLIGVKQKVKGMQLLIDLREPRILVQNIIALNEAAKNKVVIIQKNLDIGDYVFYDEVNEQILLIIERKSLSDLEASIKDGRYKEQSFRLNEAPTHNHNIIYLIEGAIINYKEVGFRNTLYSTVFSLNYYKGFSVINTLNQTETATMLMAFASKINRENKPGFYNVKPVNSAVNSDDAYIETIKTSKKAHINRENIFQLMLMQIPGISCVSALALANEFKNMEALLQSLKDENTKTFENIKLASGRKLNKNILITLRDFLS</sequence>
<dbReference type="SUPFAM" id="SSF52980">
    <property type="entry name" value="Restriction endonuclease-like"/>
    <property type="match status" value="1"/>
</dbReference>
<keyword evidence="3" id="KW-0540">Nuclease</keyword>
<evidence type="ECO:0000256" key="6">
    <source>
        <dbReference type="ARBA" id="ARBA00022763"/>
    </source>
</evidence>
<dbReference type="GO" id="GO:0005634">
    <property type="term" value="C:nucleus"/>
    <property type="evidence" value="ECO:0007669"/>
    <property type="project" value="TreeGrafter"/>
</dbReference>